<dbReference type="PRINTS" id="PR00039">
    <property type="entry name" value="HTHLYSR"/>
</dbReference>
<evidence type="ECO:0000256" key="4">
    <source>
        <dbReference type="ARBA" id="ARBA00023163"/>
    </source>
</evidence>
<dbReference type="SUPFAM" id="SSF53850">
    <property type="entry name" value="Periplasmic binding protein-like II"/>
    <property type="match status" value="1"/>
</dbReference>
<dbReference type="RefSeq" id="WP_161345259.1">
    <property type="nucleotide sequence ID" value="NZ_BMGW01000004.1"/>
</dbReference>
<dbReference type="EMBL" id="WWNR01000004">
    <property type="protein sequence ID" value="MZQ89048.1"/>
    <property type="molecule type" value="Genomic_DNA"/>
</dbReference>
<dbReference type="GO" id="GO:0003700">
    <property type="term" value="F:DNA-binding transcription factor activity"/>
    <property type="evidence" value="ECO:0007669"/>
    <property type="project" value="InterPro"/>
</dbReference>
<dbReference type="GO" id="GO:0043565">
    <property type="term" value="F:sequence-specific DNA binding"/>
    <property type="evidence" value="ECO:0007669"/>
    <property type="project" value="TreeGrafter"/>
</dbReference>
<dbReference type="Pfam" id="PF03466">
    <property type="entry name" value="LysR_substrate"/>
    <property type="match status" value="1"/>
</dbReference>
<dbReference type="Gene3D" id="1.10.10.10">
    <property type="entry name" value="Winged helix-like DNA-binding domain superfamily/Winged helix DNA-binding domain"/>
    <property type="match status" value="1"/>
</dbReference>
<evidence type="ECO:0000313" key="7">
    <source>
        <dbReference type="Proteomes" id="UP000477083"/>
    </source>
</evidence>
<accession>A0A6L8VFC2</accession>
<dbReference type="PANTHER" id="PTHR30537:SF26">
    <property type="entry name" value="GLYCINE CLEAVAGE SYSTEM TRANSCRIPTIONAL ACTIVATOR"/>
    <property type="match status" value="1"/>
</dbReference>
<evidence type="ECO:0000256" key="1">
    <source>
        <dbReference type="ARBA" id="ARBA00009437"/>
    </source>
</evidence>
<comment type="caution">
    <text evidence="6">The sequence shown here is derived from an EMBL/GenBank/DDBJ whole genome shotgun (WGS) entry which is preliminary data.</text>
</comment>
<dbReference type="SUPFAM" id="SSF46785">
    <property type="entry name" value="Winged helix' DNA-binding domain"/>
    <property type="match status" value="1"/>
</dbReference>
<dbReference type="Gene3D" id="3.40.190.10">
    <property type="entry name" value="Periplasmic binding protein-like II"/>
    <property type="match status" value="2"/>
</dbReference>
<evidence type="ECO:0000256" key="2">
    <source>
        <dbReference type="ARBA" id="ARBA00023015"/>
    </source>
</evidence>
<protein>
    <submittedName>
        <fullName evidence="6">LysR family transcriptional regulator</fullName>
    </submittedName>
</protein>
<proteinExistence type="inferred from homology"/>
<dbReference type="InterPro" id="IPR036388">
    <property type="entry name" value="WH-like_DNA-bd_sf"/>
</dbReference>
<dbReference type="Proteomes" id="UP000477083">
    <property type="component" value="Unassembled WGS sequence"/>
</dbReference>
<evidence type="ECO:0000259" key="5">
    <source>
        <dbReference type="PROSITE" id="PS50931"/>
    </source>
</evidence>
<dbReference type="Pfam" id="PF00126">
    <property type="entry name" value="HTH_1"/>
    <property type="match status" value="1"/>
</dbReference>
<keyword evidence="2" id="KW-0805">Transcription regulation</keyword>
<keyword evidence="4" id="KW-0804">Transcription</keyword>
<dbReference type="FunFam" id="1.10.10.10:FF:000001">
    <property type="entry name" value="LysR family transcriptional regulator"/>
    <property type="match status" value="1"/>
</dbReference>
<dbReference type="InterPro" id="IPR005119">
    <property type="entry name" value="LysR_subst-bd"/>
</dbReference>
<feature type="domain" description="HTH lysR-type" evidence="5">
    <location>
        <begin position="9"/>
        <end position="66"/>
    </location>
</feature>
<dbReference type="GO" id="GO:0006351">
    <property type="term" value="P:DNA-templated transcription"/>
    <property type="evidence" value="ECO:0007669"/>
    <property type="project" value="TreeGrafter"/>
</dbReference>
<name>A0A6L8VFC2_9RHOB</name>
<evidence type="ECO:0000313" key="6">
    <source>
        <dbReference type="EMBL" id="MZQ89048.1"/>
    </source>
</evidence>
<comment type="similarity">
    <text evidence="1">Belongs to the LysR transcriptional regulatory family.</text>
</comment>
<dbReference type="AlphaFoldDB" id="A0A6L8VFC2"/>
<dbReference type="InterPro" id="IPR000847">
    <property type="entry name" value="LysR_HTH_N"/>
</dbReference>
<dbReference type="OrthoDB" id="5526340at2"/>
<reference evidence="6 7" key="1">
    <citation type="submission" date="2020-01" db="EMBL/GenBank/DDBJ databases">
        <title>Frigidibacter albus SP32T (=CGMCC 1.13995T).</title>
        <authorList>
            <person name="Liao X."/>
        </authorList>
    </citation>
    <scope>NUCLEOTIDE SEQUENCE [LARGE SCALE GENOMIC DNA]</scope>
    <source>
        <strain evidence="6 7">SP32</strain>
    </source>
</reference>
<organism evidence="6 7">
    <name type="scientific">Frigidibacter albus</name>
    <dbReference type="NCBI Taxonomy" id="1465486"/>
    <lineage>
        <taxon>Bacteria</taxon>
        <taxon>Pseudomonadati</taxon>
        <taxon>Pseudomonadota</taxon>
        <taxon>Alphaproteobacteria</taxon>
        <taxon>Rhodobacterales</taxon>
        <taxon>Paracoccaceae</taxon>
        <taxon>Frigidibacter</taxon>
    </lineage>
</organism>
<keyword evidence="7" id="KW-1185">Reference proteome</keyword>
<dbReference type="InterPro" id="IPR058163">
    <property type="entry name" value="LysR-type_TF_proteobact-type"/>
</dbReference>
<dbReference type="PROSITE" id="PS50931">
    <property type="entry name" value="HTH_LYSR"/>
    <property type="match status" value="1"/>
</dbReference>
<dbReference type="InterPro" id="IPR036390">
    <property type="entry name" value="WH_DNA-bd_sf"/>
</dbReference>
<keyword evidence="3" id="KW-0238">DNA-binding</keyword>
<sequence>MTLRRSLVPDTPALQSFEAAARYGSFTQAAAERNLTQSAVSRQIRDLEAQLGIKLFDRVRQRVILSDAGRRLLPEVQRLLAQVEQMTLRALGSRDHTGVLAVATLPTFGARWLMPRLPGFLAAHPGTQVTVASRAGSFDLAAEGFDLAIHYGQPVWPQASCTYLCSETVVPVAGPALAKALAGTGPEALASQPLLHMEARPKLWADWFTAAGLDSADAFRGHRFDQFSMIIEAAAAGLGVALVPRYLIEQELHDGRLQIVAGPPMATDLAYYVVLPEGKIANPLCRAFQDWALGAVSPQSRA</sequence>
<dbReference type="PANTHER" id="PTHR30537">
    <property type="entry name" value="HTH-TYPE TRANSCRIPTIONAL REGULATOR"/>
    <property type="match status" value="1"/>
</dbReference>
<dbReference type="FunFam" id="3.40.190.10:FF:000017">
    <property type="entry name" value="Glycine cleavage system transcriptional activator"/>
    <property type="match status" value="1"/>
</dbReference>
<gene>
    <name evidence="6" type="ORF">GS660_08035</name>
</gene>
<evidence type="ECO:0000256" key="3">
    <source>
        <dbReference type="ARBA" id="ARBA00023125"/>
    </source>
</evidence>